<dbReference type="PROSITE" id="PS01359">
    <property type="entry name" value="ZF_PHD_1"/>
    <property type="match status" value="1"/>
</dbReference>
<dbReference type="GO" id="GO:0003677">
    <property type="term" value="F:DNA binding"/>
    <property type="evidence" value="ECO:0007669"/>
    <property type="project" value="TreeGrafter"/>
</dbReference>
<evidence type="ECO:0000259" key="5">
    <source>
        <dbReference type="PROSITE" id="PS50016"/>
    </source>
</evidence>
<keyword evidence="8" id="KW-1185">Reference proteome</keyword>
<dbReference type="GO" id="GO:0000228">
    <property type="term" value="C:nuclear chromosome"/>
    <property type="evidence" value="ECO:0007669"/>
    <property type="project" value="TreeGrafter"/>
</dbReference>
<keyword evidence="2 4" id="KW-0863">Zinc-finger</keyword>
<dbReference type="Gene3D" id="3.30.40.100">
    <property type="match status" value="1"/>
</dbReference>
<comment type="caution">
    <text evidence="7">The sequence shown here is derived from an EMBL/GenBank/DDBJ whole genome shotgun (WGS) entry which is preliminary data.</text>
</comment>
<dbReference type="InterPro" id="IPR019787">
    <property type="entry name" value="Znf_PHD-finger"/>
</dbReference>
<evidence type="ECO:0000313" key="7">
    <source>
        <dbReference type="EMBL" id="KAJ7961738.1"/>
    </source>
</evidence>
<dbReference type="PROSITE" id="PS50016">
    <property type="entry name" value="ZF_PHD_2"/>
    <property type="match status" value="1"/>
</dbReference>
<dbReference type="SMART" id="SM00249">
    <property type="entry name" value="PHD"/>
    <property type="match status" value="1"/>
</dbReference>
<dbReference type="InterPro" id="IPR001965">
    <property type="entry name" value="Znf_PHD"/>
</dbReference>
<accession>A0AAD7PN73</accession>
<dbReference type="GO" id="GO:0008623">
    <property type="term" value="C:CHRAC"/>
    <property type="evidence" value="ECO:0007669"/>
    <property type="project" value="TreeGrafter"/>
</dbReference>
<evidence type="ECO:0000259" key="6">
    <source>
        <dbReference type="PROSITE" id="PS51050"/>
    </source>
</evidence>
<dbReference type="FunFam" id="3.30.40.100:FF:000005">
    <property type="entry name" value="uncharacterized protein LOC106759733 isoform X4"/>
    <property type="match status" value="1"/>
</dbReference>
<dbReference type="GO" id="GO:0031445">
    <property type="term" value="P:regulation of heterochromatin formation"/>
    <property type="evidence" value="ECO:0007669"/>
    <property type="project" value="TreeGrafter"/>
</dbReference>
<proteinExistence type="predicted"/>
<evidence type="ECO:0000256" key="4">
    <source>
        <dbReference type="PROSITE-ProRule" id="PRU00146"/>
    </source>
</evidence>
<dbReference type="Pfam" id="PF00628">
    <property type="entry name" value="PHD"/>
    <property type="match status" value="1"/>
</dbReference>
<dbReference type="InterPro" id="IPR019786">
    <property type="entry name" value="Zinc_finger_PHD-type_CS"/>
</dbReference>
<keyword evidence="1" id="KW-0479">Metal-binding</keyword>
<dbReference type="InterPro" id="IPR047171">
    <property type="entry name" value="BAZ1A"/>
</dbReference>
<feature type="domain" description="CW-type" evidence="6">
    <location>
        <begin position="378"/>
        <end position="441"/>
    </location>
</feature>
<gene>
    <name evidence="7" type="ORF">O6P43_017047</name>
</gene>
<keyword evidence="3" id="KW-0862">Zinc</keyword>
<organism evidence="7 8">
    <name type="scientific">Quillaja saponaria</name>
    <name type="common">Soap bark tree</name>
    <dbReference type="NCBI Taxonomy" id="32244"/>
    <lineage>
        <taxon>Eukaryota</taxon>
        <taxon>Viridiplantae</taxon>
        <taxon>Streptophyta</taxon>
        <taxon>Embryophyta</taxon>
        <taxon>Tracheophyta</taxon>
        <taxon>Spermatophyta</taxon>
        <taxon>Magnoliopsida</taxon>
        <taxon>eudicotyledons</taxon>
        <taxon>Gunneridae</taxon>
        <taxon>Pentapetalae</taxon>
        <taxon>rosids</taxon>
        <taxon>fabids</taxon>
        <taxon>Fabales</taxon>
        <taxon>Quillajaceae</taxon>
        <taxon>Quillaja</taxon>
    </lineage>
</organism>
<name>A0AAD7PN73_QUISA</name>
<dbReference type="Proteomes" id="UP001163823">
    <property type="component" value="Chromosome 7"/>
</dbReference>
<dbReference type="AlphaFoldDB" id="A0AAD7PN73"/>
<evidence type="ECO:0000256" key="3">
    <source>
        <dbReference type="ARBA" id="ARBA00022833"/>
    </source>
</evidence>
<dbReference type="InterPro" id="IPR013083">
    <property type="entry name" value="Znf_RING/FYVE/PHD"/>
</dbReference>
<dbReference type="EMBL" id="JARAOO010000007">
    <property type="protein sequence ID" value="KAJ7961738.1"/>
    <property type="molecule type" value="Genomic_DNA"/>
</dbReference>
<reference evidence="7" key="1">
    <citation type="journal article" date="2023" name="Science">
        <title>Elucidation of the pathway for biosynthesis of saponin adjuvants from the soapbark tree.</title>
        <authorList>
            <person name="Reed J."/>
            <person name="Orme A."/>
            <person name="El-Demerdash A."/>
            <person name="Owen C."/>
            <person name="Martin L.B.B."/>
            <person name="Misra R.C."/>
            <person name="Kikuchi S."/>
            <person name="Rejzek M."/>
            <person name="Martin A.C."/>
            <person name="Harkess A."/>
            <person name="Leebens-Mack J."/>
            <person name="Louveau T."/>
            <person name="Stephenson M.J."/>
            <person name="Osbourn A."/>
        </authorList>
    </citation>
    <scope>NUCLEOTIDE SEQUENCE</scope>
    <source>
        <strain evidence="7">S10</strain>
    </source>
</reference>
<evidence type="ECO:0000256" key="2">
    <source>
        <dbReference type="ARBA" id="ARBA00022771"/>
    </source>
</evidence>
<evidence type="ECO:0000313" key="8">
    <source>
        <dbReference type="Proteomes" id="UP001163823"/>
    </source>
</evidence>
<dbReference type="KEGG" id="qsa:O6P43_017047"/>
<dbReference type="PANTHER" id="PTHR46510">
    <property type="entry name" value="BROMODOMAIN ADJACENT TO ZINC FINGER DOMAIN PROTEIN 1A"/>
    <property type="match status" value="1"/>
</dbReference>
<dbReference type="GO" id="GO:0008270">
    <property type="term" value="F:zinc ion binding"/>
    <property type="evidence" value="ECO:0007669"/>
    <property type="project" value="UniProtKB-KW"/>
</dbReference>
<dbReference type="PROSITE" id="PS51050">
    <property type="entry name" value="ZF_CW"/>
    <property type="match status" value="1"/>
</dbReference>
<dbReference type="SUPFAM" id="SSF57903">
    <property type="entry name" value="FYVE/PHD zinc finger"/>
    <property type="match status" value="1"/>
</dbReference>
<sequence length="472" mass="52568">MCPKCDKYPHDWCRKAKYIQEDKKHPDDLCCSNCPRSLCQQPMLSTMTESTVPNIVYKRRKLRENSNAPVAQGPMNMQRTADCLSVISSSVHLSSANDQQVASQLKHEIQIVKDPVMPPLLCKNEPCVSKSEFVVHNGATKNSTQFFCEIDSLNDSCSSSKSKLVSDFRETEMDETGECSSSSIMGMDIMSKDLSGKDFCIHILRSEGLLGGAFHAETGSVGGDTDTNSSSFCFRSCKICGHLDTSLNLLICDNCEKAFHPSCFGPRFKKLPVDEWFCHSCLKKKRKILKEKIATKPPSIIGEMERCREVLAKGELNPIELMLKDTEPYTTSVRVGKGFQADVPDWSGPLKSDDGALAELLEQDPSETMWSPRKPSRLSSIGNWLQCQQVSDGAGGANGTICGKWRRAPLFEVQSGDWECFCAVHWDPAHADCAVPQELETDRVLKQLKYIEMLRPQLNAKQRKSECSKAGQ</sequence>
<feature type="domain" description="PHD-type" evidence="5">
    <location>
        <begin position="234"/>
        <end position="284"/>
    </location>
</feature>
<dbReference type="Gene3D" id="3.30.40.10">
    <property type="entry name" value="Zinc/RING finger domain, C3HC4 (zinc finger)"/>
    <property type="match status" value="1"/>
</dbReference>
<evidence type="ECO:0000256" key="1">
    <source>
        <dbReference type="ARBA" id="ARBA00022723"/>
    </source>
</evidence>
<dbReference type="GO" id="GO:0045740">
    <property type="term" value="P:positive regulation of DNA replication"/>
    <property type="evidence" value="ECO:0007669"/>
    <property type="project" value="TreeGrafter"/>
</dbReference>
<dbReference type="GO" id="GO:0006355">
    <property type="term" value="P:regulation of DNA-templated transcription"/>
    <property type="evidence" value="ECO:0007669"/>
    <property type="project" value="TreeGrafter"/>
</dbReference>
<dbReference type="PANTHER" id="PTHR46510:SF1">
    <property type="entry name" value="BROMODOMAIN ADJACENT TO ZINC FINGER DOMAIN PROTEIN 1A"/>
    <property type="match status" value="1"/>
</dbReference>
<dbReference type="InterPro" id="IPR011124">
    <property type="entry name" value="Znf_CW"/>
</dbReference>
<protein>
    <submittedName>
        <fullName evidence="7">PHD-finger protein</fullName>
    </submittedName>
</protein>
<dbReference type="GO" id="GO:0006338">
    <property type="term" value="P:chromatin remodeling"/>
    <property type="evidence" value="ECO:0007669"/>
    <property type="project" value="InterPro"/>
</dbReference>
<dbReference type="InterPro" id="IPR011011">
    <property type="entry name" value="Znf_FYVE_PHD"/>
</dbReference>